<dbReference type="SUPFAM" id="SSF56112">
    <property type="entry name" value="Protein kinase-like (PK-like)"/>
    <property type="match status" value="1"/>
</dbReference>
<proteinExistence type="predicted"/>
<sequence>MINFDDLQIIKKLGSGTFGISYLVKTIKDNKEYVLKTQKIFYSDKKLKEKVRDYKEQIWREIDLHEFINKIKDTNDQSFFTQLYDYKIFNNCDNIQTNELYKDIPYFKKLNESKWCIKYLLEYKDGITLKDFLIKNTLTEKQIYSILLQICKIILILYNGGYSHGDLHLENIIINNTNKKYFDFMDKKIPFNGYQINVIDYGLSLHKKYGKYYNKTIKGNNITNYMFNEMFVATYKIINNDAKYINDCIKLKKKLPWERKDYKLDSLFKKIISKHSKFYKITKDKYLQIYPNTYKILKYYEDDTNKEIYELYNKKHYMDFLQLINRIQYEFHLLYPKLYAKYNKWCSYYEHLLSNDVVLKLLNINNHKEYVDYLINNYLK</sequence>
<dbReference type="Gene3D" id="3.30.200.20">
    <property type="entry name" value="Phosphorylase Kinase, domain 1"/>
    <property type="match status" value="1"/>
</dbReference>
<evidence type="ECO:0000259" key="1">
    <source>
        <dbReference type="PROSITE" id="PS50011"/>
    </source>
</evidence>
<dbReference type="InterPro" id="IPR011009">
    <property type="entry name" value="Kinase-like_dom_sf"/>
</dbReference>
<dbReference type="AlphaFoldDB" id="A0A6C0HWG2"/>
<dbReference type="SMART" id="SM00220">
    <property type="entry name" value="S_TKc"/>
    <property type="match status" value="1"/>
</dbReference>
<name>A0A6C0HWG2_9ZZZZ</name>
<evidence type="ECO:0000313" key="2">
    <source>
        <dbReference type="EMBL" id="QHT84505.1"/>
    </source>
</evidence>
<dbReference type="EMBL" id="MN740018">
    <property type="protein sequence ID" value="QHT84505.1"/>
    <property type="molecule type" value="Genomic_DNA"/>
</dbReference>
<accession>A0A6C0HWG2</accession>
<dbReference type="InterPro" id="IPR000719">
    <property type="entry name" value="Prot_kinase_dom"/>
</dbReference>
<dbReference type="GO" id="GO:0005524">
    <property type="term" value="F:ATP binding"/>
    <property type="evidence" value="ECO:0007669"/>
    <property type="project" value="InterPro"/>
</dbReference>
<dbReference type="GO" id="GO:0005737">
    <property type="term" value="C:cytoplasm"/>
    <property type="evidence" value="ECO:0007669"/>
    <property type="project" value="TreeGrafter"/>
</dbReference>
<protein>
    <recommendedName>
        <fullName evidence="1">Protein kinase domain-containing protein</fullName>
    </recommendedName>
</protein>
<dbReference type="GO" id="GO:0000278">
    <property type="term" value="P:mitotic cell cycle"/>
    <property type="evidence" value="ECO:0007669"/>
    <property type="project" value="TreeGrafter"/>
</dbReference>
<dbReference type="GO" id="GO:0005634">
    <property type="term" value="C:nucleus"/>
    <property type="evidence" value="ECO:0007669"/>
    <property type="project" value="TreeGrafter"/>
</dbReference>
<reference evidence="2" key="1">
    <citation type="journal article" date="2020" name="Nature">
        <title>Giant virus diversity and host interactions through global metagenomics.</title>
        <authorList>
            <person name="Schulz F."/>
            <person name="Roux S."/>
            <person name="Paez-Espino D."/>
            <person name="Jungbluth S."/>
            <person name="Walsh D.A."/>
            <person name="Denef V.J."/>
            <person name="McMahon K.D."/>
            <person name="Konstantinidis K.T."/>
            <person name="Eloe-Fadrosh E.A."/>
            <person name="Kyrpides N.C."/>
            <person name="Woyke T."/>
        </authorList>
    </citation>
    <scope>NUCLEOTIDE SEQUENCE</scope>
    <source>
        <strain evidence="2">GVMAG-M-3300023184-177</strain>
    </source>
</reference>
<dbReference type="PROSITE" id="PS50011">
    <property type="entry name" value="PROTEIN_KINASE_DOM"/>
    <property type="match status" value="1"/>
</dbReference>
<dbReference type="PANTHER" id="PTHR24419:SF18">
    <property type="entry name" value="SERINE_THREONINE-PROTEIN KINASE HASPIN"/>
    <property type="match status" value="1"/>
</dbReference>
<organism evidence="2">
    <name type="scientific">viral metagenome</name>
    <dbReference type="NCBI Taxonomy" id="1070528"/>
    <lineage>
        <taxon>unclassified sequences</taxon>
        <taxon>metagenomes</taxon>
        <taxon>organismal metagenomes</taxon>
    </lineage>
</organism>
<dbReference type="GO" id="GO:0035556">
    <property type="term" value="P:intracellular signal transduction"/>
    <property type="evidence" value="ECO:0007669"/>
    <property type="project" value="TreeGrafter"/>
</dbReference>
<feature type="domain" description="Protein kinase" evidence="1">
    <location>
        <begin position="7"/>
        <end position="380"/>
    </location>
</feature>
<dbReference type="GO" id="GO:0072354">
    <property type="term" value="F:histone H3T3 kinase activity"/>
    <property type="evidence" value="ECO:0007669"/>
    <property type="project" value="TreeGrafter"/>
</dbReference>
<dbReference type="PANTHER" id="PTHR24419">
    <property type="entry name" value="INTERLEUKIN-1 RECEPTOR-ASSOCIATED KINASE"/>
    <property type="match status" value="1"/>
</dbReference>
<dbReference type="Pfam" id="PF00069">
    <property type="entry name" value="Pkinase"/>
    <property type="match status" value="1"/>
</dbReference>
<dbReference type="Gene3D" id="1.10.510.10">
    <property type="entry name" value="Transferase(Phosphotransferase) domain 1"/>
    <property type="match status" value="1"/>
</dbReference>